<dbReference type="Proteomes" id="UP000232883">
    <property type="component" value="Chromosome"/>
</dbReference>
<dbReference type="RefSeq" id="WP_100993189.1">
    <property type="nucleotide sequence ID" value="NZ_CP025096.1"/>
</dbReference>
<evidence type="ECO:0000313" key="3">
    <source>
        <dbReference type="Proteomes" id="UP000232883"/>
    </source>
</evidence>
<dbReference type="OrthoDB" id="1430683at2"/>
<dbReference type="PANTHER" id="PTHR37299:SF1">
    <property type="entry name" value="STAGE 0 SPORULATION PROTEIN A HOMOLOG"/>
    <property type="match status" value="1"/>
</dbReference>
<dbReference type="KEGG" id="spir:CWM47_35285"/>
<dbReference type="PANTHER" id="PTHR37299">
    <property type="entry name" value="TRANSCRIPTIONAL REGULATOR-RELATED"/>
    <property type="match status" value="1"/>
</dbReference>
<organism evidence="2 3">
    <name type="scientific">Spirosoma pollinicola</name>
    <dbReference type="NCBI Taxonomy" id="2057025"/>
    <lineage>
        <taxon>Bacteria</taxon>
        <taxon>Pseudomonadati</taxon>
        <taxon>Bacteroidota</taxon>
        <taxon>Cytophagia</taxon>
        <taxon>Cytophagales</taxon>
        <taxon>Cytophagaceae</taxon>
        <taxon>Spirosoma</taxon>
    </lineage>
</organism>
<dbReference type="GO" id="GO:0000156">
    <property type="term" value="F:phosphorelay response regulator activity"/>
    <property type="evidence" value="ECO:0007669"/>
    <property type="project" value="InterPro"/>
</dbReference>
<dbReference type="EMBL" id="CP025096">
    <property type="protein sequence ID" value="AUD06652.1"/>
    <property type="molecule type" value="Genomic_DNA"/>
</dbReference>
<evidence type="ECO:0000259" key="1">
    <source>
        <dbReference type="PROSITE" id="PS50930"/>
    </source>
</evidence>
<dbReference type="Gene3D" id="2.40.50.1020">
    <property type="entry name" value="LytTr DNA-binding domain"/>
    <property type="match status" value="1"/>
</dbReference>
<dbReference type="AlphaFoldDB" id="A0A2K8Z9W2"/>
<name>A0A2K8Z9W2_9BACT</name>
<proteinExistence type="predicted"/>
<dbReference type="GO" id="GO:0003677">
    <property type="term" value="F:DNA binding"/>
    <property type="evidence" value="ECO:0007669"/>
    <property type="project" value="InterPro"/>
</dbReference>
<dbReference type="PROSITE" id="PS50930">
    <property type="entry name" value="HTH_LYTTR"/>
    <property type="match status" value="1"/>
</dbReference>
<dbReference type="InterPro" id="IPR007492">
    <property type="entry name" value="LytTR_DNA-bd_dom"/>
</dbReference>
<dbReference type="Pfam" id="PF04397">
    <property type="entry name" value="LytTR"/>
    <property type="match status" value="1"/>
</dbReference>
<dbReference type="SMART" id="SM00850">
    <property type="entry name" value="LytTR"/>
    <property type="match status" value="1"/>
</dbReference>
<feature type="domain" description="HTH LytTR-type" evidence="1">
    <location>
        <begin position="17"/>
        <end position="121"/>
    </location>
</feature>
<reference evidence="2 3" key="1">
    <citation type="submission" date="2017-11" db="EMBL/GenBank/DDBJ databases">
        <title>Taxonomic description and genome sequences of Spirosoma HA7 sp. nov., isolated from pollen microhabitat of Corylus avellana.</title>
        <authorList>
            <person name="Ambika Manirajan B."/>
            <person name="Suarez C."/>
            <person name="Ratering S."/>
            <person name="Geissler-Plaum R."/>
            <person name="Cardinale M."/>
            <person name="Sylvia S."/>
        </authorList>
    </citation>
    <scope>NUCLEOTIDE SEQUENCE [LARGE SCALE GENOMIC DNA]</scope>
    <source>
        <strain evidence="2 3">HA7</strain>
    </source>
</reference>
<gene>
    <name evidence="2" type="ORF">CWM47_35285</name>
</gene>
<accession>A0A2K8Z9W2</accession>
<evidence type="ECO:0000313" key="2">
    <source>
        <dbReference type="EMBL" id="AUD06652.1"/>
    </source>
</evidence>
<keyword evidence="3" id="KW-1185">Reference proteome</keyword>
<sequence length="130" mass="14921">MEFLPIVTSTTTSSTGYTDNGRLFGLPLEELMYLQATSNYSWLHWKNGKKTLMARTLTYYQAQLPKAYFIRLHRNCVVNLMYVERLEIAEASKSGLVYLHSGAVLPVSRRRLCQVKRSVSRYQTACTDMA</sequence>
<protein>
    <submittedName>
        <fullName evidence="2">Response regulator receiver protein</fullName>
    </submittedName>
</protein>
<dbReference type="InterPro" id="IPR046947">
    <property type="entry name" value="LytR-like"/>
</dbReference>